<dbReference type="EMBL" id="JAQIFT010000049">
    <property type="protein sequence ID" value="MDA3732552.1"/>
    <property type="molecule type" value="Genomic_DNA"/>
</dbReference>
<evidence type="ECO:0000313" key="1">
    <source>
        <dbReference type="EMBL" id="MDA3732552.1"/>
    </source>
</evidence>
<dbReference type="InterPro" id="IPR029025">
    <property type="entry name" value="T3SS_substrate_exporter_C"/>
</dbReference>
<protein>
    <submittedName>
        <fullName evidence="1">EscU/YscU/HrcU family type III secretion system export apparatus switch protein</fullName>
    </submittedName>
</protein>
<dbReference type="AlphaFoldDB" id="A0AA42DP87"/>
<proteinExistence type="predicted"/>
<dbReference type="InterPro" id="IPR006135">
    <property type="entry name" value="T3SS_substrate_exporter"/>
</dbReference>
<keyword evidence="2" id="KW-1185">Reference proteome</keyword>
<dbReference type="RefSeq" id="WP_271012648.1">
    <property type="nucleotide sequence ID" value="NZ_JAQIFT010000049.1"/>
</dbReference>
<dbReference type="Gene3D" id="3.40.1690.10">
    <property type="entry name" value="secretion proteins EscU"/>
    <property type="match status" value="1"/>
</dbReference>
<dbReference type="PANTHER" id="PTHR30531:SF12">
    <property type="entry name" value="FLAGELLAR BIOSYNTHETIC PROTEIN FLHB"/>
    <property type="match status" value="1"/>
</dbReference>
<comment type="caution">
    <text evidence="1">The sequence shown here is derived from an EMBL/GenBank/DDBJ whole genome shotgun (WGS) entry which is preliminary data.</text>
</comment>
<reference evidence="1" key="1">
    <citation type="journal article" date="2023" name="Int. J. Syst. Evol. Microbiol.">
        <title>&lt;i&gt;Holtiella tumoricola&lt;/i&gt; gen. nov. sp. nov., isolated from a human clinical sample.</title>
        <authorList>
            <person name="Allen-Vercoe E."/>
            <person name="Daigneault M.C."/>
            <person name="Vancuren S.J."/>
            <person name="Cochrane K."/>
            <person name="O'Neal L.L."/>
            <person name="Sankaranarayanan K."/>
            <person name="Lawson P.A."/>
        </authorList>
    </citation>
    <scope>NUCLEOTIDE SEQUENCE</scope>
    <source>
        <strain evidence="1">CC70A</strain>
    </source>
</reference>
<dbReference type="GO" id="GO:0005886">
    <property type="term" value="C:plasma membrane"/>
    <property type="evidence" value="ECO:0007669"/>
    <property type="project" value="TreeGrafter"/>
</dbReference>
<gene>
    <name evidence="1" type="ORF">PBV87_13755</name>
</gene>
<accession>A0AA42DP87</accession>
<evidence type="ECO:0000313" key="2">
    <source>
        <dbReference type="Proteomes" id="UP001169242"/>
    </source>
</evidence>
<dbReference type="PANTHER" id="PTHR30531">
    <property type="entry name" value="FLAGELLAR BIOSYNTHETIC PROTEIN FLHB"/>
    <property type="match status" value="1"/>
</dbReference>
<dbReference type="SUPFAM" id="SSF160544">
    <property type="entry name" value="EscU C-terminal domain-like"/>
    <property type="match status" value="1"/>
</dbReference>
<dbReference type="Pfam" id="PF01312">
    <property type="entry name" value="Bac_export_2"/>
    <property type="match status" value="1"/>
</dbReference>
<dbReference type="GO" id="GO:0009306">
    <property type="term" value="P:protein secretion"/>
    <property type="evidence" value="ECO:0007669"/>
    <property type="project" value="InterPro"/>
</dbReference>
<organism evidence="1 2">
    <name type="scientific">Holtiella tumoricola</name>
    <dbReference type="NCBI Taxonomy" id="3018743"/>
    <lineage>
        <taxon>Bacteria</taxon>
        <taxon>Bacillati</taxon>
        <taxon>Bacillota</taxon>
        <taxon>Clostridia</taxon>
        <taxon>Lachnospirales</taxon>
        <taxon>Cellulosilyticaceae</taxon>
        <taxon>Holtiella</taxon>
    </lineage>
</organism>
<sequence length="93" mass="10345">MEDKIKRAAAISYDPEKASAPIVVAEGKGYVAKNIIEEAKKQNIPVYKDDKLATLLTEIKIGAQIPEELYDIMAQILVFVSDMDELYGKVSKE</sequence>
<name>A0AA42DP87_9FIRM</name>
<dbReference type="Proteomes" id="UP001169242">
    <property type="component" value="Unassembled WGS sequence"/>
</dbReference>